<dbReference type="Proteomes" id="UP000034112">
    <property type="component" value="Unassembled WGS sequence"/>
</dbReference>
<feature type="transmembrane region" description="Helical" evidence="1">
    <location>
        <begin position="88"/>
        <end position="109"/>
    </location>
</feature>
<sequence length="609" mass="68094">MAGDEDAEVAAYTSSTLQLIKSQLAERKNVEEATLNNSRNPPAIADADVDDGLEFAKYKLFYDLWFVANLNVFSTVHEINDISSLGSFVGYILLLWTTWLLTTIYDVRYVTDSVWERLCRAVHLAVMVGFAELGPTFDFFKEAKSVFRAMCLFLMMSRFMLALQYFTVLLQICKHRATRVPLMVATGIHSLFAVIYLAVSFLSVHEASSVVAVSWYIGAVVEVTIHLGLSSLKALSLTDTHLSERMNLLTLIILGEGAIIIARNIQTVVKNTFLKNSGDIWSAALVGVVTCAVALIYFIYQMYFDWMHSGKLSHKRQMFWVSWHLPFHVALVLLLEGANQFIAWSQALQSIKSAAQSIVNINYDLPSSPTTTEVVRVLNETVTELLESYPPEDEVAALDDVERTYKSLLTLPDSFWNVSGQLADNDPDMVRWLNGTRDLAQTVFDGIFASFSLVAPAEETESTDVQSATEAAYLATANKFETVFIYAFITAGLVLILMTALHVVCKQHGWSIFNILRSLITVGMGLGLALTSLLTFNQDALSNFLPTPWPLPTITICYFAVLVLSHIPETKNFPQREKQYYIALWGNKTDAKLGTVQEFWRDAWYGKGG</sequence>
<gene>
    <name evidence="2" type="ORF">THAR02_00695</name>
</gene>
<accession>A0A0G0ARN2</accession>
<dbReference type="OMA" id="HKTKYEF"/>
<comment type="caution">
    <text evidence="2">The sequence shown here is derived from an EMBL/GenBank/DDBJ whole genome shotgun (WGS) entry which is preliminary data.</text>
</comment>
<feature type="transmembrane region" description="Helical" evidence="1">
    <location>
        <begin position="321"/>
        <end position="342"/>
    </location>
</feature>
<organism evidence="2 3">
    <name type="scientific">Trichoderma harzianum</name>
    <name type="common">Hypocrea lixii</name>
    <dbReference type="NCBI Taxonomy" id="5544"/>
    <lineage>
        <taxon>Eukaryota</taxon>
        <taxon>Fungi</taxon>
        <taxon>Dikarya</taxon>
        <taxon>Ascomycota</taxon>
        <taxon>Pezizomycotina</taxon>
        <taxon>Sordariomycetes</taxon>
        <taxon>Hypocreomycetidae</taxon>
        <taxon>Hypocreales</taxon>
        <taxon>Hypocreaceae</taxon>
        <taxon>Trichoderma</taxon>
    </lineage>
</organism>
<keyword evidence="1" id="KW-0812">Transmembrane</keyword>
<proteinExistence type="predicted"/>
<feature type="transmembrane region" description="Helical" evidence="1">
    <location>
        <begin position="483"/>
        <end position="504"/>
    </location>
</feature>
<feature type="transmembrane region" description="Helical" evidence="1">
    <location>
        <begin position="146"/>
        <end position="170"/>
    </location>
</feature>
<protein>
    <recommendedName>
        <fullName evidence="4">Low temperature requirement A</fullName>
    </recommendedName>
</protein>
<feature type="transmembrane region" description="Helical" evidence="1">
    <location>
        <begin position="516"/>
        <end position="537"/>
    </location>
</feature>
<feature type="transmembrane region" description="Helical" evidence="1">
    <location>
        <begin position="549"/>
        <end position="567"/>
    </location>
</feature>
<dbReference type="AlphaFoldDB" id="A0A0G0ARN2"/>
<evidence type="ECO:0000313" key="2">
    <source>
        <dbReference type="EMBL" id="KKP07159.1"/>
    </source>
</evidence>
<feature type="transmembrane region" description="Helical" evidence="1">
    <location>
        <begin position="247"/>
        <end position="265"/>
    </location>
</feature>
<keyword evidence="1" id="KW-0472">Membrane</keyword>
<evidence type="ECO:0008006" key="4">
    <source>
        <dbReference type="Google" id="ProtNLM"/>
    </source>
</evidence>
<feature type="transmembrane region" description="Helical" evidence="1">
    <location>
        <begin position="215"/>
        <end position="235"/>
    </location>
</feature>
<dbReference type="EMBL" id="JOKZ01000011">
    <property type="protein sequence ID" value="KKP07159.1"/>
    <property type="molecule type" value="Genomic_DNA"/>
</dbReference>
<dbReference type="Pfam" id="PF06772">
    <property type="entry name" value="LtrA"/>
    <property type="match status" value="1"/>
</dbReference>
<evidence type="ECO:0000256" key="1">
    <source>
        <dbReference type="SAM" id="Phobius"/>
    </source>
</evidence>
<dbReference type="PANTHER" id="PTHR42101">
    <property type="entry name" value="CHROMOSOME 16, WHOLE GENOME SHOTGUN SEQUENCE"/>
    <property type="match status" value="1"/>
</dbReference>
<reference evidence="3" key="1">
    <citation type="journal article" date="2015" name="Genome Announc.">
        <title>Draft whole-genome sequence of the biocontrol agent Trichoderma harzianum T6776.</title>
        <authorList>
            <person name="Baroncelli R."/>
            <person name="Piaggeschi G."/>
            <person name="Fiorini L."/>
            <person name="Bertolini E."/>
            <person name="Zapparata A."/>
            <person name="Pe M.E."/>
            <person name="Sarrocco S."/>
            <person name="Vannacci G."/>
        </authorList>
    </citation>
    <scope>NUCLEOTIDE SEQUENCE [LARGE SCALE GENOMIC DNA]</scope>
    <source>
        <strain evidence="3">T6776</strain>
    </source>
</reference>
<dbReference type="InterPro" id="IPR010640">
    <property type="entry name" value="Low_temperature_requirement_A"/>
</dbReference>
<name>A0A0G0ARN2_TRIHA</name>
<dbReference type="OrthoDB" id="3177213at2759"/>
<evidence type="ECO:0000313" key="3">
    <source>
        <dbReference type="Proteomes" id="UP000034112"/>
    </source>
</evidence>
<feature type="transmembrane region" description="Helical" evidence="1">
    <location>
        <begin position="280"/>
        <end position="300"/>
    </location>
</feature>
<feature type="transmembrane region" description="Helical" evidence="1">
    <location>
        <begin position="182"/>
        <end position="203"/>
    </location>
</feature>
<dbReference type="PANTHER" id="PTHR42101:SF1">
    <property type="entry name" value="LOW TEMPERATURE REQUIREMENT A"/>
    <property type="match status" value="1"/>
</dbReference>
<keyword evidence="1" id="KW-1133">Transmembrane helix</keyword>